<gene>
    <name evidence="1" type="ORF">FAZ21_13595</name>
</gene>
<dbReference type="OrthoDB" id="5296580at2"/>
<evidence type="ECO:0000313" key="2">
    <source>
        <dbReference type="Proteomes" id="UP000310016"/>
    </source>
</evidence>
<proteinExistence type="predicted"/>
<dbReference type="Pfam" id="PF04351">
    <property type="entry name" value="PilP"/>
    <property type="match status" value="1"/>
</dbReference>
<name>A0A4U0PTI3_9NEIS</name>
<dbReference type="Gene3D" id="2.30.30.830">
    <property type="match status" value="1"/>
</dbReference>
<organism evidence="1 2">
    <name type="scientific">Chitiniphilus eburneus</name>
    <dbReference type="NCBI Taxonomy" id="2571148"/>
    <lineage>
        <taxon>Bacteria</taxon>
        <taxon>Pseudomonadati</taxon>
        <taxon>Pseudomonadota</taxon>
        <taxon>Betaproteobacteria</taxon>
        <taxon>Neisseriales</taxon>
        <taxon>Chitinibacteraceae</taxon>
        <taxon>Chitiniphilus</taxon>
    </lineage>
</organism>
<dbReference type="RefSeq" id="WP_136773983.1">
    <property type="nucleotide sequence ID" value="NZ_SUMF01000016.1"/>
</dbReference>
<sequence length="174" mass="19310">MKRWLPLLGVSLLLAGCFGDEHSDLKEWMRENSEGLRGRIDPAPEVKTVEPTIYDAFSLPDPFSVSKMELAKKGGGSGIAPNTNRPKEVLEGFDLEKLRMVGTIQQGKQIQALISGPDRNLYRVKVGNYMGQNFGMVVSVSETEVKLKEIVEDSGGDWVERETALTLDEAEQKK</sequence>
<dbReference type="EMBL" id="SUMF01000016">
    <property type="protein sequence ID" value="TJZ71746.1"/>
    <property type="molecule type" value="Genomic_DNA"/>
</dbReference>
<dbReference type="AlphaFoldDB" id="A0A4U0PTI3"/>
<dbReference type="PIRSF" id="PIRSF016481">
    <property type="entry name" value="Pilus_assembly_PilP"/>
    <property type="match status" value="1"/>
</dbReference>
<protein>
    <submittedName>
        <fullName evidence="1">Pilus assembly protein PilP</fullName>
    </submittedName>
</protein>
<dbReference type="Proteomes" id="UP000310016">
    <property type="component" value="Unassembled WGS sequence"/>
</dbReference>
<reference evidence="1 2" key="1">
    <citation type="submission" date="2019-04" db="EMBL/GenBank/DDBJ databases">
        <title>Chitiniphilus eburnea sp. nov., a novel chitinolytic bacterium isolated from aquaculture sludge.</title>
        <authorList>
            <person name="Sheng M."/>
        </authorList>
    </citation>
    <scope>NUCLEOTIDE SEQUENCE [LARGE SCALE GENOMIC DNA]</scope>
    <source>
        <strain evidence="1 2">HX-2-15</strain>
    </source>
</reference>
<comment type="caution">
    <text evidence="1">The sequence shown here is derived from an EMBL/GenBank/DDBJ whole genome shotgun (WGS) entry which is preliminary data.</text>
</comment>
<dbReference type="InterPro" id="IPR007446">
    <property type="entry name" value="PilP"/>
</dbReference>
<evidence type="ECO:0000313" key="1">
    <source>
        <dbReference type="EMBL" id="TJZ71746.1"/>
    </source>
</evidence>
<keyword evidence="2" id="KW-1185">Reference proteome</keyword>
<dbReference type="PROSITE" id="PS51257">
    <property type="entry name" value="PROKAR_LIPOPROTEIN"/>
    <property type="match status" value="1"/>
</dbReference>
<accession>A0A4U0PTI3</accession>